<gene>
    <name evidence="2" type="ORF">GA0070624_3211</name>
</gene>
<accession>A0A1C6S920</accession>
<name>A0A1C6S920_9ACTN</name>
<proteinExistence type="predicted"/>
<evidence type="ECO:0000313" key="3">
    <source>
        <dbReference type="Proteomes" id="UP000199413"/>
    </source>
</evidence>
<keyword evidence="3" id="KW-1185">Reference proteome</keyword>
<dbReference type="AlphaFoldDB" id="A0A1C6S920"/>
<reference evidence="3" key="1">
    <citation type="submission" date="2016-06" db="EMBL/GenBank/DDBJ databases">
        <authorList>
            <person name="Varghese N."/>
            <person name="Submissions Spin"/>
        </authorList>
    </citation>
    <scope>NUCLEOTIDE SEQUENCE [LARGE SCALE GENOMIC DNA]</scope>
    <source>
        <strain evidence="3">DSM 45431</strain>
    </source>
</reference>
<organism evidence="2 3">
    <name type="scientific">Micromonospora rhizosphaerae</name>
    <dbReference type="NCBI Taxonomy" id="568872"/>
    <lineage>
        <taxon>Bacteria</taxon>
        <taxon>Bacillati</taxon>
        <taxon>Actinomycetota</taxon>
        <taxon>Actinomycetes</taxon>
        <taxon>Micromonosporales</taxon>
        <taxon>Micromonosporaceae</taxon>
        <taxon>Micromonospora</taxon>
    </lineage>
</organism>
<dbReference type="EMBL" id="FMHV01000002">
    <property type="protein sequence ID" value="SCL25968.1"/>
    <property type="molecule type" value="Genomic_DNA"/>
</dbReference>
<evidence type="ECO:0008006" key="4">
    <source>
        <dbReference type="Google" id="ProtNLM"/>
    </source>
</evidence>
<feature type="compositionally biased region" description="Low complexity" evidence="1">
    <location>
        <begin position="1"/>
        <end position="14"/>
    </location>
</feature>
<evidence type="ECO:0000256" key="1">
    <source>
        <dbReference type="SAM" id="MobiDB-lite"/>
    </source>
</evidence>
<feature type="region of interest" description="Disordered" evidence="1">
    <location>
        <begin position="1"/>
        <end position="27"/>
    </location>
</feature>
<evidence type="ECO:0000313" key="2">
    <source>
        <dbReference type="EMBL" id="SCL25968.1"/>
    </source>
</evidence>
<dbReference type="Proteomes" id="UP000199413">
    <property type="component" value="Unassembled WGS sequence"/>
</dbReference>
<feature type="region of interest" description="Disordered" evidence="1">
    <location>
        <begin position="118"/>
        <end position="137"/>
    </location>
</feature>
<protein>
    <recommendedName>
        <fullName evidence="4">DUF4440 domain-containing protein</fullName>
    </recommendedName>
</protein>
<sequence length="158" mass="16458">MPSSAPAAPATSSAPTPPTPSSGAQAATALDAYRGMWRAYVGASRIPDPQHADLARYTQGDALKVFVDGLTSMQRDGLVGQGDVTLHPKVTTVRPNASPPTVDIKDCVDTSKTRLVKKDGSPYKDTPGGRQSAKASVSRLDDGTWKVTSFALQSAGTC</sequence>
<dbReference type="STRING" id="568872.GA0070624_3211"/>